<keyword evidence="4" id="KW-0804">Transcription</keyword>
<dbReference type="Pfam" id="PF00126">
    <property type="entry name" value="HTH_1"/>
    <property type="match status" value="1"/>
</dbReference>
<dbReference type="PROSITE" id="PS50931">
    <property type="entry name" value="HTH_LYSR"/>
    <property type="match status" value="1"/>
</dbReference>
<dbReference type="RefSeq" id="WP_152159192.1">
    <property type="nucleotide sequence ID" value="NZ_WEHX01000146.1"/>
</dbReference>
<keyword evidence="2" id="KW-0805">Transcription regulation</keyword>
<dbReference type="SUPFAM" id="SSF46785">
    <property type="entry name" value="Winged helix' DNA-binding domain"/>
    <property type="match status" value="1"/>
</dbReference>
<dbReference type="GO" id="GO:0003700">
    <property type="term" value="F:DNA-binding transcription factor activity"/>
    <property type="evidence" value="ECO:0007669"/>
    <property type="project" value="InterPro"/>
</dbReference>
<proteinExistence type="inferred from homology"/>
<comment type="similarity">
    <text evidence="1">Belongs to the LysR transcriptional regulatory family.</text>
</comment>
<evidence type="ECO:0000256" key="3">
    <source>
        <dbReference type="ARBA" id="ARBA00023125"/>
    </source>
</evidence>
<dbReference type="PANTHER" id="PTHR30346:SF28">
    <property type="entry name" value="HTH-TYPE TRANSCRIPTIONAL REGULATOR CYNR"/>
    <property type="match status" value="1"/>
</dbReference>
<dbReference type="PANTHER" id="PTHR30346">
    <property type="entry name" value="TRANSCRIPTIONAL DUAL REGULATOR HCAR-RELATED"/>
    <property type="match status" value="1"/>
</dbReference>
<evidence type="ECO:0000313" key="6">
    <source>
        <dbReference type="EMBL" id="KAB7652483.1"/>
    </source>
</evidence>
<sequence length="310" mass="34774">MPSNTCRYLSALLSEGTFSKAAQFLDISQPSLSQFLLRLETEIGTELVDRQVKPLKLTPAGELFLRTERQIDQMRETCVKQIDDIKAGVRGHVTIGASDYRETFFLTEVLPVFRSRFPSIEIEITEGRTKELEELAMEGTTDFSLVISPLYHPQSLEVTELYQEKILVAMSINHPVAQRFPNITGEEYPPLDFRELDRENFIVIKKGQMMNRLYHDLCDRTGASPRVVLESESMIAALALASAGLGVTLTTETLARRAATAEPIRCFSIVPDVPPRTVAAAYRSDRYLSKAARELIQVMLDVAGAKFQRG</sequence>
<dbReference type="Gene3D" id="1.10.10.10">
    <property type="entry name" value="Winged helix-like DNA-binding domain superfamily/Winged helix DNA-binding domain"/>
    <property type="match status" value="1"/>
</dbReference>
<dbReference type="InterPro" id="IPR005119">
    <property type="entry name" value="LysR_subst-bd"/>
</dbReference>
<evidence type="ECO:0000256" key="2">
    <source>
        <dbReference type="ARBA" id="ARBA00023015"/>
    </source>
</evidence>
<evidence type="ECO:0000256" key="4">
    <source>
        <dbReference type="ARBA" id="ARBA00023163"/>
    </source>
</evidence>
<dbReference type="Proteomes" id="UP000430564">
    <property type="component" value="Unassembled WGS sequence"/>
</dbReference>
<accession>A0A6I1EKH1</accession>
<dbReference type="InterPro" id="IPR036390">
    <property type="entry name" value="WH_DNA-bd_sf"/>
</dbReference>
<protein>
    <submittedName>
        <fullName evidence="6">LysR family transcriptional regulator</fullName>
    </submittedName>
</protein>
<dbReference type="SUPFAM" id="SSF53850">
    <property type="entry name" value="Periplasmic binding protein-like II"/>
    <property type="match status" value="1"/>
</dbReference>
<dbReference type="OrthoDB" id="5671700at2"/>
<dbReference type="PRINTS" id="PR00039">
    <property type="entry name" value="HTHLYSR"/>
</dbReference>
<organism evidence="6 7">
    <name type="scientific">Sutterella seckii</name>
    <dbReference type="NCBI Taxonomy" id="1944635"/>
    <lineage>
        <taxon>Bacteria</taxon>
        <taxon>Pseudomonadati</taxon>
        <taxon>Pseudomonadota</taxon>
        <taxon>Betaproteobacteria</taxon>
        <taxon>Burkholderiales</taxon>
        <taxon>Sutterellaceae</taxon>
        <taxon>Sutterella</taxon>
    </lineage>
</organism>
<name>A0A6I1EKH1_9BURK</name>
<dbReference type="GO" id="GO:0003677">
    <property type="term" value="F:DNA binding"/>
    <property type="evidence" value="ECO:0007669"/>
    <property type="project" value="UniProtKB-KW"/>
</dbReference>
<dbReference type="EMBL" id="WEHX01000146">
    <property type="protein sequence ID" value="KAB7652483.1"/>
    <property type="molecule type" value="Genomic_DNA"/>
</dbReference>
<dbReference type="GO" id="GO:0032993">
    <property type="term" value="C:protein-DNA complex"/>
    <property type="evidence" value="ECO:0007669"/>
    <property type="project" value="TreeGrafter"/>
</dbReference>
<dbReference type="Pfam" id="PF03466">
    <property type="entry name" value="LysR_substrate"/>
    <property type="match status" value="1"/>
</dbReference>
<dbReference type="Gene3D" id="3.40.190.290">
    <property type="match status" value="1"/>
</dbReference>
<dbReference type="InterPro" id="IPR000847">
    <property type="entry name" value="LysR_HTH_N"/>
</dbReference>
<dbReference type="InterPro" id="IPR036388">
    <property type="entry name" value="WH-like_DNA-bd_sf"/>
</dbReference>
<evidence type="ECO:0000259" key="5">
    <source>
        <dbReference type="PROSITE" id="PS50931"/>
    </source>
</evidence>
<dbReference type="CDD" id="cd05466">
    <property type="entry name" value="PBP2_LTTR_substrate"/>
    <property type="match status" value="1"/>
</dbReference>
<keyword evidence="3" id="KW-0238">DNA-binding</keyword>
<gene>
    <name evidence="6" type="ORF">GBM95_11295</name>
</gene>
<feature type="domain" description="HTH lysR-type" evidence="5">
    <location>
        <begin position="1"/>
        <end position="58"/>
    </location>
</feature>
<evidence type="ECO:0000313" key="7">
    <source>
        <dbReference type="Proteomes" id="UP000430564"/>
    </source>
</evidence>
<reference evidence="6 7" key="1">
    <citation type="submission" date="2019-10" db="EMBL/GenBank/DDBJ databases">
        <title>Genome diversity of Sutterella seckii.</title>
        <authorList>
            <person name="Chaplin A.V."/>
            <person name="Sokolova S.R."/>
            <person name="Mosin K.A."/>
            <person name="Ivanova E.L."/>
            <person name="Kochetkova T.O."/>
            <person name="Goltsov A.Y."/>
            <person name="Trofimov D.Y."/>
            <person name="Efimov B.A."/>
        </authorList>
    </citation>
    <scope>NUCLEOTIDE SEQUENCE [LARGE SCALE GENOMIC DNA]</scope>
    <source>
        <strain evidence="6 7">ASD393</strain>
    </source>
</reference>
<dbReference type="AlphaFoldDB" id="A0A6I1EKH1"/>
<comment type="caution">
    <text evidence="6">The sequence shown here is derived from an EMBL/GenBank/DDBJ whole genome shotgun (WGS) entry which is preliminary data.</text>
</comment>
<evidence type="ECO:0000256" key="1">
    <source>
        <dbReference type="ARBA" id="ARBA00009437"/>
    </source>
</evidence>